<dbReference type="SUPFAM" id="SSF48613">
    <property type="entry name" value="Heme oxygenase-like"/>
    <property type="match status" value="1"/>
</dbReference>
<keyword evidence="3" id="KW-1185">Reference proteome</keyword>
<dbReference type="GeneID" id="15807454"/>
<protein>
    <submittedName>
        <fullName evidence="2">Signal peptide containing protein</fullName>
    </submittedName>
</protein>
<dbReference type="AlphaFoldDB" id="L1LF74"/>
<dbReference type="Gene3D" id="1.20.910.10">
    <property type="entry name" value="Heme oxygenase-like"/>
    <property type="match status" value="1"/>
</dbReference>
<feature type="chain" id="PRO_5003953313" evidence="1">
    <location>
        <begin position="20"/>
        <end position="297"/>
    </location>
</feature>
<dbReference type="VEuPathDB" id="PiroplasmaDB:BEWA_040440"/>
<proteinExistence type="predicted"/>
<evidence type="ECO:0000313" key="2">
    <source>
        <dbReference type="EMBL" id="EKX74006.1"/>
    </source>
</evidence>
<dbReference type="OrthoDB" id="365431at2759"/>
<gene>
    <name evidence="2" type="ORF">BEWA_040440</name>
</gene>
<name>L1LF74_THEEQ</name>
<organism evidence="2 3">
    <name type="scientific">Theileria equi strain WA</name>
    <dbReference type="NCBI Taxonomy" id="1537102"/>
    <lineage>
        <taxon>Eukaryota</taxon>
        <taxon>Sar</taxon>
        <taxon>Alveolata</taxon>
        <taxon>Apicomplexa</taxon>
        <taxon>Aconoidasida</taxon>
        <taxon>Piroplasmida</taxon>
        <taxon>Theileriidae</taxon>
        <taxon>Theileria</taxon>
    </lineage>
</organism>
<dbReference type="eggNOG" id="ENOG502QWUK">
    <property type="taxonomic scope" value="Eukaryota"/>
</dbReference>
<evidence type="ECO:0000256" key="1">
    <source>
        <dbReference type="SAM" id="SignalP"/>
    </source>
</evidence>
<feature type="signal peptide" evidence="1">
    <location>
        <begin position="1"/>
        <end position="19"/>
    </location>
</feature>
<reference evidence="2 3" key="1">
    <citation type="journal article" date="2012" name="BMC Genomics">
        <title>Comparative genomic analysis and phylogenetic position of Theileria equi.</title>
        <authorList>
            <person name="Kappmeyer L.S."/>
            <person name="Thiagarajan M."/>
            <person name="Herndon D.R."/>
            <person name="Ramsay J.D."/>
            <person name="Caler E."/>
            <person name="Djikeng A."/>
            <person name="Gillespie J.J."/>
            <person name="Lau A.O."/>
            <person name="Roalson E.H."/>
            <person name="Silva J.C."/>
            <person name="Silva M.G."/>
            <person name="Suarez C.E."/>
            <person name="Ueti M.W."/>
            <person name="Nene V.M."/>
            <person name="Mealey R.H."/>
            <person name="Knowles D.P."/>
            <person name="Brayton K.A."/>
        </authorList>
    </citation>
    <scope>NUCLEOTIDE SEQUENCE [LARGE SCALE GENOMIC DNA]</scope>
    <source>
        <strain evidence="2 3">WA</strain>
    </source>
</reference>
<sequence length="297" mass="35325">MNVRCHFLLLYFICGGLSARVFRKTGECESFVALRPFLRKPKVRNRISREERKRRSRFSNQLAKELRMKYWERIGKKVNNVVSFPEDQYHDHDIDPKRGFIVQEVIPRMVTVYRSLEPLKLSEGSSSAFDRHAFIRFLCDIKAVFALFMESFGAFPKFELLSQMGPSEQINRLQSDINYMTSLMKVEESMPSKLCAEYLDYLRNLIETNDKAYLCNVFIFYKEWHLCKDVLLNSIRTHLKIVRRLKCRFFDPDCMNLERVINLMSVSWDRSDKDSFLNEIDNAYIRMSRAFLTFFSL</sequence>
<comment type="caution">
    <text evidence="2">The sequence shown here is derived from an EMBL/GenBank/DDBJ whole genome shotgun (WGS) entry which is preliminary data.</text>
</comment>
<dbReference type="EMBL" id="ACOU01000002">
    <property type="protein sequence ID" value="EKX74006.1"/>
    <property type="molecule type" value="Genomic_DNA"/>
</dbReference>
<dbReference type="Proteomes" id="UP000031512">
    <property type="component" value="Unassembled WGS sequence"/>
</dbReference>
<evidence type="ECO:0000313" key="3">
    <source>
        <dbReference type="Proteomes" id="UP000031512"/>
    </source>
</evidence>
<accession>L1LF74</accession>
<keyword evidence="1" id="KW-0732">Signal</keyword>
<dbReference type="KEGG" id="beq:BEWA_040440"/>
<dbReference type="RefSeq" id="XP_004833458.1">
    <property type="nucleotide sequence ID" value="XM_004833401.1"/>
</dbReference>
<dbReference type="InterPro" id="IPR016084">
    <property type="entry name" value="Haem_Oase-like_multi-hlx"/>
</dbReference>